<keyword evidence="2" id="KW-1185">Reference proteome</keyword>
<comment type="caution">
    <text evidence="1">The sequence shown here is derived from an EMBL/GenBank/DDBJ whole genome shotgun (WGS) entry which is preliminary data.</text>
</comment>
<protein>
    <submittedName>
        <fullName evidence="1">Uncharacterized protein</fullName>
    </submittedName>
</protein>
<organism evidence="1 2">
    <name type="scientific">Brachybacterium epidermidis</name>
    <dbReference type="NCBI Taxonomy" id="2781983"/>
    <lineage>
        <taxon>Bacteria</taxon>
        <taxon>Bacillati</taxon>
        <taxon>Actinomycetota</taxon>
        <taxon>Actinomycetes</taxon>
        <taxon>Micrococcales</taxon>
        <taxon>Dermabacteraceae</taxon>
        <taxon>Brachybacterium</taxon>
    </lineage>
</organism>
<reference evidence="1 2" key="1">
    <citation type="submission" date="2020-10" db="EMBL/GenBank/DDBJ databases">
        <title>Draft genome and description of Brachybacterium epidermidis sp nov.</title>
        <authorList>
            <person name="Boxberger M."/>
            <person name="La Scola B."/>
        </authorList>
    </citation>
    <scope>NUCLEOTIDE SEQUENCE [LARGE SCALE GENOMIC DNA]</scope>
    <source>
        <strain evidence="1 2">Marseille-Q2903</strain>
    </source>
</reference>
<dbReference type="RefSeq" id="WP_193866342.1">
    <property type="nucleotide sequence ID" value="NZ_JADEYR010000012.1"/>
</dbReference>
<sequence length="264" mass="28811">MALGDYHELDMPRLTDVVEKSVKKRSGNAKASFAGIGGGAELGKDVELQSSFTIAPTEKASVSKVIDGLLAGEHTVPVSEEAVLKKDDIVEVEGLVRLTAASLAGKMLYVLRKYLESTEQDIRDLDFSDIEPDVTALIQSVYLRNELVPIPVLVDVVGTGLAPRVLVNLRPNLFVDSATSDQIEGDRRILGTVRSLVDEGDDGYVSTEDWLLPDWEYLIKRLLMTEISDKVQEIVASLKIDLPAKDIHAWIKGPAVVLDAVAVY</sequence>
<gene>
    <name evidence="1" type="ORF">IOE58_10500</name>
</gene>
<dbReference type="EMBL" id="JADEYR010000012">
    <property type="protein sequence ID" value="MBE9404593.1"/>
    <property type="molecule type" value="Genomic_DNA"/>
</dbReference>
<evidence type="ECO:0000313" key="1">
    <source>
        <dbReference type="EMBL" id="MBE9404593.1"/>
    </source>
</evidence>
<evidence type="ECO:0000313" key="2">
    <source>
        <dbReference type="Proteomes" id="UP000644727"/>
    </source>
</evidence>
<name>A0ABR9W5N1_9MICO</name>
<proteinExistence type="predicted"/>
<dbReference type="Proteomes" id="UP000644727">
    <property type="component" value="Unassembled WGS sequence"/>
</dbReference>
<accession>A0ABR9W5N1</accession>